<evidence type="ECO:0000256" key="1">
    <source>
        <dbReference type="ARBA" id="ARBA00005594"/>
    </source>
</evidence>
<sequence>MRASCTLSLILDLFDAPRHPSWSVEIVNAKDDNNSLRPDQQRVEGTGGKDGQQAGQTTAEPFRPFHEKTIVFSGIQPTGVPHLGNYLGALRQWKLLHDNSAHPSLKGKKKPMQYFSVVDLHALTSEAPGPDRLRLRKESYAALLAIGLKNTRQTTLFFQSDVRYHTELMWILSTIASTGYLSRMTQWKSKLNLPDDANLDSDEATAKLKLGLFSYPVLQAADILLYEASLVPVGEDQLQHIEFARTLARGFNSHVKNSPDGSNVFRIPSAALSPAKRIMSLKRPTQKMSKSDSDPKSRILITDSYEDIHAKIRAAVTDSEPGISYDLEKRPGVSNLIEILRHVTTIAETPDTIAKDLQYMTMRGLKEMVADNIAECLSGIRENFLELMEPGNRTFYDEVSIGAGKAEQKARVTMRRVRESLGLNTFGTRLDTPKIDEVEDVGADGDANVNANDFNVGPIHPESDTDGPQTTEKAILEALQGIGQSYGGSYRVSAGGKDPSRKS</sequence>
<dbReference type="PANTHER" id="PTHR43766:SF1">
    <property type="entry name" value="TRYPTOPHAN--TRNA LIGASE, MITOCHONDRIAL"/>
    <property type="match status" value="1"/>
</dbReference>
<evidence type="ECO:0000256" key="6">
    <source>
        <dbReference type="ARBA" id="ARBA00022917"/>
    </source>
</evidence>
<keyword evidence="12" id="KW-1185">Reference proteome</keyword>
<keyword evidence="4 9" id="KW-0547">Nucleotide-binding</keyword>
<dbReference type="SUPFAM" id="SSF52374">
    <property type="entry name" value="Nucleotidylyl transferase"/>
    <property type="match status" value="1"/>
</dbReference>
<evidence type="ECO:0000313" key="11">
    <source>
        <dbReference type="EMBL" id="KAK5066641.1"/>
    </source>
</evidence>
<evidence type="ECO:0000256" key="3">
    <source>
        <dbReference type="ARBA" id="ARBA00022598"/>
    </source>
</evidence>
<dbReference type="InterPro" id="IPR001412">
    <property type="entry name" value="aa-tRNA-synth_I_CS"/>
</dbReference>
<protein>
    <recommendedName>
        <fullName evidence="2">tryptophan--tRNA ligase</fullName>
        <ecNumber evidence="2">6.1.1.2</ecNumber>
    </recommendedName>
    <alternativeName>
        <fullName evidence="8">Tryptophanyl-tRNA synthetase</fullName>
    </alternativeName>
</protein>
<dbReference type="InterPro" id="IPR014729">
    <property type="entry name" value="Rossmann-like_a/b/a_fold"/>
</dbReference>
<accession>A0ABR0JKZ2</accession>
<evidence type="ECO:0000256" key="10">
    <source>
        <dbReference type="SAM" id="MobiDB-lite"/>
    </source>
</evidence>
<dbReference type="InterPro" id="IPR050203">
    <property type="entry name" value="Trp-tRNA_synthetase"/>
</dbReference>
<dbReference type="Pfam" id="PF00579">
    <property type="entry name" value="tRNA-synt_1b"/>
    <property type="match status" value="1"/>
</dbReference>
<evidence type="ECO:0000256" key="2">
    <source>
        <dbReference type="ARBA" id="ARBA00013161"/>
    </source>
</evidence>
<dbReference type="Gene3D" id="3.40.50.620">
    <property type="entry name" value="HUPs"/>
    <property type="match status" value="1"/>
</dbReference>
<dbReference type="Gene3D" id="1.10.240.10">
    <property type="entry name" value="Tyrosyl-Transfer RNA Synthetase"/>
    <property type="match status" value="1"/>
</dbReference>
<dbReference type="PROSITE" id="PS00178">
    <property type="entry name" value="AA_TRNA_LIGASE_I"/>
    <property type="match status" value="1"/>
</dbReference>
<dbReference type="PRINTS" id="PR01039">
    <property type="entry name" value="TRNASYNTHTRP"/>
</dbReference>
<gene>
    <name evidence="11" type="primary">MSW1</name>
    <name evidence="11" type="ORF">LTR69_001988</name>
</gene>
<dbReference type="InterPro" id="IPR002305">
    <property type="entry name" value="aa-tRNA-synth_Ic"/>
</dbReference>
<keyword evidence="3 9" id="KW-0436">Ligase</keyword>
<evidence type="ECO:0000256" key="7">
    <source>
        <dbReference type="ARBA" id="ARBA00023146"/>
    </source>
</evidence>
<dbReference type="EC" id="6.1.1.2" evidence="2"/>
<evidence type="ECO:0000313" key="12">
    <source>
        <dbReference type="Proteomes" id="UP001345691"/>
    </source>
</evidence>
<dbReference type="PANTHER" id="PTHR43766">
    <property type="entry name" value="TRYPTOPHAN--TRNA LIGASE, MITOCHONDRIAL"/>
    <property type="match status" value="1"/>
</dbReference>
<name>A0ABR0JKZ2_9EURO</name>
<dbReference type="NCBIfam" id="TIGR00233">
    <property type="entry name" value="trpS"/>
    <property type="match status" value="1"/>
</dbReference>
<keyword evidence="5 9" id="KW-0067">ATP-binding</keyword>
<keyword evidence="7 9" id="KW-0030">Aminoacyl-tRNA synthetase</keyword>
<dbReference type="InterPro" id="IPR002306">
    <property type="entry name" value="Trp-tRNA-ligase"/>
</dbReference>
<evidence type="ECO:0000256" key="8">
    <source>
        <dbReference type="ARBA" id="ARBA00030268"/>
    </source>
</evidence>
<organism evidence="11 12">
    <name type="scientific">Exophiala sideris</name>
    <dbReference type="NCBI Taxonomy" id="1016849"/>
    <lineage>
        <taxon>Eukaryota</taxon>
        <taxon>Fungi</taxon>
        <taxon>Dikarya</taxon>
        <taxon>Ascomycota</taxon>
        <taxon>Pezizomycotina</taxon>
        <taxon>Eurotiomycetes</taxon>
        <taxon>Chaetothyriomycetidae</taxon>
        <taxon>Chaetothyriales</taxon>
        <taxon>Herpotrichiellaceae</taxon>
        <taxon>Exophiala</taxon>
    </lineage>
</organism>
<proteinExistence type="inferred from homology"/>
<dbReference type="EMBL" id="JAVRRF010000003">
    <property type="protein sequence ID" value="KAK5066641.1"/>
    <property type="molecule type" value="Genomic_DNA"/>
</dbReference>
<comment type="caution">
    <text evidence="11">The sequence shown here is derived from an EMBL/GenBank/DDBJ whole genome shotgun (WGS) entry which is preliminary data.</text>
</comment>
<feature type="compositionally biased region" description="Basic and acidic residues" evidence="10">
    <location>
        <begin position="29"/>
        <end position="42"/>
    </location>
</feature>
<feature type="region of interest" description="Disordered" evidence="10">
    <location>
        <begin position="29"/>
        <end position="60"/>
    </location>
</feature>
<evidence type="ECO:0000256" key="4">
    <source>
        <dbReference type="ARBA" id="ARBA00022741"/>
    </source>
</evidence>
<keyword evidence="6 9" id="KW-0648">Protein biosynthesis</keyword>
<evidence type="ECO:0000256" key="9">
    <source>
        <dbReference type="RuleBase" id="RU363036"/>
    </source>
</evidence>
<evidence type="ECO:0000256" key="5">
    <source>
        <dbReference type="ARBA" id="ARBA00022840"/>
    </source>
</evidence>
<dbReference type="Proteomes" id="UP001345691">
    <property type="component" value="Unassembled WGS sequence"/>
</dbReference>
<comment type="similarity">
    <text evidence="1 9">Belongs to the class-I aminoacyl-tRNA synthetase family.</text>
</comment>
<reference evidence="11 12" key="1">
    <citation type="submission" date="2023-08" db="EMBL/GenBank/DDBJ databases">
        <title>Black Yeasts Isolated from many extreme environments.</title>
        <authorList>
            <person name="Coleine C."/>
            <person name="Stajich J.E."/>
            <person name="Selbmann L."/>
        </authorList>
    </citation>
    <scope>NUCLEOTIDE SEQUENCE [LARGE SCALE GENOMIC DNA]</scope>
    <source>
        <strain evidence="11 12">CCFEE 6328</strain>
    </source>
</reference>
<dbReference type="CDD" id="cd00806">
    <property type="entry name" value="TrpRS_core"/>
    <property type="match status" value="1"/>
</dbReference>
<dbReference type="GO" id="GO:0004830">
    <property type="term" value="F:tryptophan-tRNA ligase activity"/>
    <property type="evidence" value="ECO:0007669"/>
    <property type="project" value="UniProtKB-EC"/>
</dbReference>